<name>A0ABV1FPW4_9BACT</name>
<organism evidence="2 3">
    <name type="scientific">Hallella faecis</name>
    <dbReference type="NCBI Taxonomy" id="2841596"/>
    <lineage>
        <taxon>Bacteria</taxon>
        <taxon>Pseudomonadati</taxon>
        <taxon>Bacteroidota</taxon>
        <taxon>Bacteroidia</taxon>
        <taxon>Bacteroidales</taxon>
        <taxon>Prevotellaceae</taxon>
        <taxon>Hallella</taxon>
    </lineage>
</organism>
<dbReference type="EMBL" id="JBBNFP010000013">
    <property type="protein sequence ID" value="MEQ2486442.1"/>
    <property type="molecule type" value="Genomic_DNA"/>
</dbReference>
<dbReference type="Proteomes" id="UP001487296">
    <property type="component" value="Unassembled WGS sequence"/>
</dbReference>
<dbReference type="Pfam" id="PF14262">
    <property type="entry name" value="Cthe_2159"/>
    <property type="match status" value="1"/>
</dbReference>
<reference evidence="2 3" key="1">
    <citation type="submission" date="2024-04" db="EMBL/GenBank/DDBJ databases">
        <title>Human intestinal bacterial collection.</title>
        <authorList>
            <person name="Pauvert C."/>
            <person name="Hitch T.C.A."/>
            <person name="Clavel T."/>
        </authorList>
    </citation>
    <scope>NUCLEOTIDE SEQUENCE [LARGE SCALE GENOMIC DNA]</scope>
    <source>
        <strain evidence="2 3">CLA-AA-H145</strain>
    </source>
</reference>
<evidence type="ECO:0000313" key="2">
    <source>
        <dbReference type="EMBL" id="MEQ2486442.1"/>
    </source>
</evidence>
<protein>
    <submittedName>
        <fullName evidence="2">Carbohydrate-binding domain-containing protein</fullName>
    </submittedName>
</protein>
<feature type="signal peptide" evidence="1">
    <location>
        <begin position="1"/>
        <end position="34"/>
    </location>
</feature>
<keyword evidence="3" id="KW-1185">Reference proteome</keyword>
<dbReference type="RefSeq" id="WP_215760153.1">
    <property type="nucleotide sequence ID" value="NZ_JAHKBE010000031.1"/>
</dbReference>
<feature type="chain" id="PRO_5045807044" evidence="1">
    <location>
        <begin position="35"/>
        <end position="494"/>
    </location>
</feature>
<evidence type="ECO:0000313" key="3">
    <source>
        <dbReference type="Proteomes" id="UP001487296"/>
    </source>
</evidence>
<evidence type="ECO:0000256" key="1">
    <source>
        <dbReference type="SAM" id="SignalP"/>
    </source>
</evidence>
<dbReference type="InterPro" id="IPR025584">
    <property type="entry name" value="Cthe_2159"/>
</dbReference>
<accession>A0ABV1FPW4</accession>
<keyword evidence="1" id="KW-0732">Signal</keyword>
<proteinExistence type="predicted"/>
<comment type="caution">
    <text evidence="2">The sequence shown here is derived from an EMBL/GenBank/DDBJ whole genome shotgun (WGS) entry which is preliminary data.</text>
</comment>
<sequence length="494" mass="50577">MNTFFTNMTLGTMVRRKALALLMLFAPVSAFVSAQTLNVKVGEVTYAHMAEQTGDMLFDNGSTLTVQGKTYQLAEVTSVTVNNNRVADNTIAVNYQGAKAQVTVAGNLAQHVTVSAVGADVRVVADSTYMGAIAYTLTGSSADGSFYMDGDAKASITLDNLSLTSAKDGAITIDDGKKIDVNLVGTNVLADAATGLQSACLYINGHVDLLGEGTLAIKGNCRHAYSSDEYTRMVSGTLTVESAKADGVHVKQYFEMCGGTLTVNSEGDGIDVGAKKKGCDNNGQLILNGGVVAVTATGEGAKAIKADSTITMTGGTVTGKTTGSAYFDATVNDIGGVSSLKAGGKFLMKGGSLSLTSTGPGAKGINADGDIVIDNGQLSVVTTGDLYVYNALDTKPHAVNTDGTITINGGTLFVAASSVGRALSTDFAFLVNGGTLMGIGGKKSEPTGGTQKYKVYKAQNIKAGATAAYDGVSFTIPAIYNNSKAQVLVSKAGM</sequence>
<gene>
    <name evidence="2" type="ORF">AAAT34_05145</name>
</gene>